<feature type="transmembrane region" description="Helical" evidence="2">
    <location>
        <begin position="12"/>
        <end position="30"/>
    </location>
</feature>
<evidence type="ECO:0000313" key="3">
    <source>
        <dbReference type="EMBL" id="GMT09630.1"/>
    </source>
</evidence>
<keyword evidence="4" id="KW-1185">Reference proteome</keyword>
<gene>
    <name evidence="3" type="ORF">PFISCL1PPCAC_927</name>
</gene>
<accession>A0AAV5UVR1</accession>
<protein>
    <submittedName>
        <fullName evidence="3">Uncharacterized protein</fullName>
    </submittedName>
</protein>
<keyword evidence="2" id="KW-1133">Transmembrane helix</keyword>
<dbReference type="AlphaFoldDB" id="A0AAV5UVR1"/>
<name>A0AAV5UVR1_9BILA</name>
<reference evidence="3" key="1">
    <citation type="submission" date="2023-10" db="EMBL/GenBank/DDBJ databases">
        <title>Genome assembly of Pristionchus species.</title>
        <authorList>
            <person name="Yoshida K."/>
            <person name="Sommer R.J."/>
        </authorList>
    </citation>
    <scope>NUCLEOTIDE SEQUENCE</scope>
    <source>
        <strain evidence="3">RS5133</strain>
    </source>
</reference>
<keyword evidence="2" id="KW-0812">Transmembrane</keyword>
<feature type="compositionally biased region" description="Polar residues" evidence="1">
    <location>
        <begin position="45"/>
        <end position="72"/>
    </location>
</feature>
<comment type="caution">
    <text evidence="3">The sequence shown here is derived from an EMBL/GenBank/DDBJ whole genome shotgun (WGS) entry which is preliminary data.</text>
</comment>
<feature type="compositionally biased region" description="Basic and acidic residues" evidence="1">
    <location>
        <begin position="111"/>
        <end position="135"/>
    </location>
</feature>
<keyword evidence="2" id="KW-0472">Membrane</keyword>
<evidence type="ECO:0000313" key="4">
    <source>
        <dbReference type="Proteomes" id="UP001432322"/>
    </source>
</evidence>
<feature type="region of interest" description="Disordered" evidence="1">
    <location>
        <begin position="33"/>
        <end position="175"/>
    </location>
</feature>
<sequence length="175" mass="19124">SSRETVDCRINEMLEVLVLVPLLVVPLLLACNKSNPKPQQQQPQVTPSKSALPSPSPNQATPVKPTTQSSSLPRAKTVEQKDSKEAKAPEQKAEEPEHVKIQKWNAAIDAGLERPQKDDESVDDIKSNWDGKLEVKGGALPGQSARDGERTKKRDGKSEVKSPTKTDVDKTKTDV</sequence>
<organism evidence="3 4">
    <name type="scientific">Pristionchus fissidentatus</name>
    <dbReference type="NCBI Taxonomy" id="1538716"/>
    <lineage>
        <taxon>Eukaryota</taxon>
        <taxon>Metazoa</taxon>
        <taxon>Ecdysozoa</taxon>
        <taxon>Nematoda</taxon>
        <taxon>Chromadorea</taxon>
        <taxon>Rhabditida</taxon>
        <taxon>Rhabditina</taxon>
        <taxon>Diplogasteromorpha</taxon>
        <taxon>Diplogasteroidea</taxon>
        <taxon>Neodiplogasteridae</taxon>
        <taxon>Pristionchus</taxon>
    </lineage>
</organism>
<dbReference type="Proteomes" id="UP001432322">
    <property type="component" value="Unassembled WGS sequence"/>
</dbReference>
<feature type="compositionally biased region" description="Basic and acidic residues" evidence="1">
    <location>
        <begin position="146"/>
        <end position="175"/>
    </location>
</feature>
<dbReference type="EMBL" id="BTSY01000001">
    <property type="protein sequence ID" value="GMT09630.1"/>
    <property type="molecule type" value="Genomic_DNA"/>
</dbReference>
<proteinExistence type="predicted"/>
<feature type="non-terminal residue" evidence="3">
    <location>
        <position position="1"/>
    </location>
</feature>
<evidence type="ECO:0000256" key="2">
    <source>
        <dbReference type="SAM" id="Phobius"/>
    </source>
</evidence>
<feature type="compositionally biased region" description="Basic and acidic residues" evidence="1">
    <location>
        <begin position="76"/>
        <end position="100"/>
    </location>
</feature>
<evidence type="ECO:0000256" key="1">
    <source>
        <dbReference type="SAM" id="MobiDB-lite"/>
    </source>
</evidence>